<evidence type="ECO:0000313" key="7">
    <source>
        <dbReference type="WBParaSite" id="L893_g33277.t1"/>
    </source>
</evidence>
<feature type="chain" id="PRO_5009314331" evidence="5">
    <location>
        <begin position="17"/>
        <end position="152"/>
    </location>
</feature>
<evidence type="ECO:0000256" key="1">
    <source>
        <dbReference type="ARBA" id="ARBA00004613"/>
    </source>
</evidence>
<dbReference type="AlphaFoldDB" id="A0A1I8A760"/>
<organism evidence="6 7">
    <name type="scientific">Steinernema glaseri</name>
    <dbReference type="NCBI Taxonomy" id="37863"/>
    <lineage>
        <taxon>Eukaryota</taxon>
        <taxon>Metazoa</taxon>
        <taxon>Ecdysozoa</taxon>
        <taxon>Nematoda</taxon>
        <taxon>Chromadorea</taxon>
        <taxon>Rhabditida</taxon>
        <taxon>Tylenchina</taxon>
        <taxon>Panagrolaimomorpha</taxon>
        <taxon>Strongyloidoidea</taxon>
        <taxon>Steinernematidae</taxon>
        <taxon>Steinernema</taxon>
    </lineage>
</organism>
<dbReference type="Pfam" id="PF01060">
    <property type="entry name" value="TTR-52"/>
    <property type="match status" value="1"/>
</dbReference>
<keyword evidence="4 5" id="KW-0732">Signal</keyword>
<dbReference type="PANTHER" id="PTHR21700">
    <property type="entry name" value="TRANSTHYRETIN-LIKE FAMILY PROTEIN-RELATED"/>
    <property type="match status" value="1"/>
</dbReference>
<reference evidence="7" key="1">
    <citation type="submission" date="2016-11" db="UniProtKB">
        <authorList>
            <consortium name="WormBaseParasite"/>
        </authorList>
    </citation>
    <scope>IDENTIFICATION</scope>
</reference>
<comment type="similarity">
    <text evidence="2">Belongs to the nematode transthyretin-like family.</text>
</comment>
<name>A0A1I8A760_9BILA</name>
<accession>A0A1I8A760</accession>
<evidence type="ECO:0000256" key="2">
    <source>
        <dbReference type="ARBA" id="ARBA00010112"/>
    </source>
</evidence>
<dbReference type="GO" id="GO:0005576">
    <property type="term" value="C:extracellular region"/>
    <property type="evidence" value="ECO:0007669"/>
    <property type="project" value="UniProtKB-SubCell"/>
</dbReference>
<feature type="signal peptide" evidence="5">
    <location>
        <begin position="1"/>
        <end position="16"/>
    </location>
</feature>
<proteinExistence type="inferred from homology"/>
<keyword evidence="6" id="KW-1185">Reference proteome</keyword>
<evidence type="ECO:0000313" key="6">
    <source>
        <dbReference type="Proteomes" id="UP000095287"/>
    </source>
</evidence>
<evidence type="ECO:0000256" key="3">
    <source>
        <dbReference type="ARBA" id="ARBA00022525"/>
    </source>
</evidence>
<keyword evidence="3" id="KW-0964">Secreted</keyword>
<evidence type="ECO:0000256" key="4">
    <source>
        <dbReference type="ARBA" id="ARBA00022729"/>
    </source>
</evidence>
<dbReference type="WBParaSite" id="L893_g33277.t1">
    <property type="protein sequence ID" value="L893_g33277.t1"/>
    <property type="gene ID" value="L893_g33277"/>
</dbReference>
<protein>
    <submittedName>
        <fullName evidence="7">Transthyretin-like family-containing protein</fullName>
    </submittedName>
</protein>
<dbReference type="InterPro" id="IPR001534">
    <property type="entry name" value="Transthyretin-like"/>
</dbReference>
<dbReference type="PANTHER" id="PTHR21700:SF3">
    <property type="entry name" value="TRANSTHYRETIN-LIKE PROTEIN 5"/>
    <property type="match status" value="1"/>
</dbReference>
<dbReference type="GO" id="GO:0009986">
    <property type="term" value="C:cell surface"/>
    <property type="evidence" value="ECO:0007669"/>
    <property type="project" value="InterPro"/>
</dbReference>
<evidence type="ECO:0000256" key="5">
    <source>
        <dbReference type="SAM" id="SignalP"/>
    </source>
</evidence>
<dbReference type="Gene3D" id="2.60.40.3330">
    <property type="match status" value="1"/>
</dbReference>
<sequence>MFKSLVILSLLPLAVSFPSLPIGYQQSYAVKGVLLCNGVPSVSTRVKLYDDDTGPDLDDLMDENITDTKGLFLLSGSETEFLTIDPKLNVYHDCNQANISKERHFETDCLKRFEIYLPKELVTYGNIPQNVYDVGTLHLDQKFEGESYHCMY</sequence>
<comment type="subcellular location">
    <subcellularLocation>
        <location evidence="1">Secreted</location>
    </subcellularLocation>
</comment>
<dbReference type="Proteomes" id="UP000095287">
    <property type="component" value="Unplaced"/>
</dbReference>
<dbReference type="InterPro" id="IPR038479">
    <property type="entry name" value="Transthyretin-like_sf"/>
</dbReference>